<dbReference type="AlphaFoldDB" id="A0A6J4I2P3"/>
<accession>A0A6J4I2P3</accession>
<dbReference type="PANTHER" id="PTHR28106">
    <property type="entry name" value="MITOCHONDRIAL ATPASE COMPLEX SUBUNIT ATP10"/>
    <property type="match status" value="1"/>
</dbReference>
<protein>
    <recommendedName>
        <fullName evidence="3">Thioredoxin domain-containing protein</fullName>
    </recommendedName>
</protein>
<gene>
    <name evidence="2" type="ORF">AVDCRST_MAG56-1295</name>
</gene>
<dbReference type="EMBL" id="CADCTQ010000122">
    <property type="protein sequence ID" value="CAA9238498.1"/>
    <property type="molecule type" value="Genomic_DNA"/>
</dbReference>
<evidence type="ECO:0008006" key="3">
    <source>
        <dbReference type="Google" id="ProtNLM"/>
    </source>
</evidence>
<feature type="signal peptide" evidence="1">
    <location>
        <begin position="1"/>
        <end position="19"/>
    </location>
</feature>
<organism evidence="2">
    <name type="scientific">uncultured Cytophagales bacterium</name>
    <dbReference type="NCBI Taxonomy" id="158755"/>
    <lineage>
        <taxon>Bacteria</taxon>
        <taxon>Pseudomonadati</taxon>
        <taxon>Bacteroidota</taxon>
        <taxon>Sphingobacteriia</taxon>
        <taxon>Sphingobacteriales</taxon>
        <taxon>environmental samples</taxon>
    </lineage>
</organism>
<evidence type="ECO:0000313" key="2">
    <source>
        <dbReference type="EMBL" id="CAA9238498.1"/>
    </source>
</evidence>
<keyword evidence="1" id="KW-0732">Signal</keyword>
<evidence type="ECO:0000256" key="1">
    <source>
        <dbReference type="SAM" id="SignalP"/>
    </source>
</evidence>
<dbReference type="Gene3D" id="3.40.30.10">
    <property type="entry name" value="Glutaredoxin"/>
    <property type="match status" value="1"/>
</dbReference>
<dbReference type="SUPFAM" id="SSF52833">
    <property type="entry name" value="Thioredoxin-like"/>
    <property type="match status" value="1"/>
</dbReference>
<name>A0A6J4I2P3_9SPHI</name>
<dbReference type="InterPro" id="IPR007849">
    <property type="entry name" value="ATP10"/>
</dbReference>
<dbReference type="Pfam" id="PF05176">
    <property type="entry name" value="ATP-synt_10"/>
    <property type="match status" value="1"/>
</dbReference>
<feature type="chain" id="PRO_5026980589" description="Thioredoxin domain-containing protein" evidence="1">
    <location>
        <begin position="20"/>
        <end position="172"/>
    </location>
</feature>
<proteinExistence type="predicted"/>
<reference evidence="2" key="1">
    <citation type="submission" date="2020-02" db="EMBL/GenBank/DDBJ databases">
        <authorList>
            <person name="Meier V. D."/>
        </authorList>
    </citation>
    <scope>NUCLEOTIDE SEQUENCE</scope>
    <source>
        <strain evidence="2">AVDCRST_MAG56</strain>
    </source>
</reference>
<dbReference type="PANTHER" id="PTHR28106:SF1">
    <property type="entry name" value="MITOCHONDRIAL ATPASE COMPLEX SUBUNIT ATP10"/>
    <property type="match status" value="1"/>
</dbReference>
<dbReference type="InterPro" id="IPR036249">
    <property type="entry name" value="Thioredoxin-like_sf"/>
</dbReference>
<sequence length="172" mass="19166">MNKILLTLAVAFTAFTARAQNFPNLTATSLENKTVSIPQSTQGKYTIVGLVYSQKATEVLAPWFQNVYNYFIADPDYDLNVFFVPMLGGVKEAAAGSLEKELKKGTPPELYKHVLIYKGDVGSYKSALKMDQKDIPYIFVLDKQGKIVYQTSGAYSDEKIEKMDELVAEEGE</sequence>